<evidence type="ECO:0000313" key="2">
    <source>
        <dbReference type="Proteomes" id="UP001470230"/>
    </source>
</evidence>
<accession>A0ABR2H7J0</accession>
<dbReference type="Proteomes" id="UP001470230">
    <property type="component" value="Unassembled WGS sequence"/>
</dbReference>
<evidence type="ECO:0000313" key="1">
    <source>
        <dbReference type="EMBL" id="KAK8842126.1"/>
    </source>
</evidence>
<comment type="caution">
    <text evidence="1">The sequence shown here is derived from an EMBL/GenBank/DDBJ whole genome shotgun (WGS) entry which is preliminary data.</text>
</comment>
<organism evidence="1 2">
    <name type="scientific">Tritrichomonas musculus</name>
    <dbReference type="NCBI Taxonomy" id="1915356"/>
    <lineage>
        <taxon>Eukaryota</taxon>
        <taxon>Metamonada</taxon>
        <taxon>Parabasalia</taxon>
        <taxon>Tritrichomonadida</taxon>
        <taxon>Tritrichomonadidae</taxon>
        <taxon>Tritrichomonas</taxon>
    </lineage>
</organism>
<reference evidence="1 2" key="1">
    <citation type="submission" date="2024-04" db="EMBL/GenBank/DDBJ databases">
        <title>Tritrichomonas musculus Genome.</title>
        <authorList>
            <person name="Alves-Ferreira E."/>
            <person name="Grigg M."/>
            <person name="Lorenzi H."/>
            <person name="Galac M."/>
        </authorList>
    </citation>
    <scope>NUCLEOTIDE SEQUENCE [LARGE SCALE GENOMIC DNA]</scope>
    <source>
        <strain evidence="1 2">EAF2021</strain>
    </source>
</reference>
<name>A0ABR2H7J0_9EUKA</name>
<protein>
    <submittedName>
        <fullName evidence="1">Uncharacterized protein</fullName>
    </submittedName>
</protein>
<proteinExistence type="predicted"/>
<gene>
    <name evidence="1" type="ORF">M9Y10_026353</name>
</gene>
<keyword evidence="2" id="KW-1185">Reference proteome</keyword>
<sequence>MELIQTTHNEKLLELINNRFNIMADIEISLLCFYCTNKGIREKQSLYPHILLASLDPDDNDSNEKYDKELNFILSSKGTFEKLCQKLK</sequence>
<dbReference type="EMBL" id="JAPFFF010000039">
    <property type="protein sequence ID" value="KAK8842126.1"/>
    <property type="molecule type" value="Genomic_DNA"/>
</dbReference>